<dbReference type="Gene3D" id="1.25.40.10">
    <property type="entry name" value="Tetratricopeptide repeat domain"/>
    <property type="match status" value="1"/>
</dbReference>
<dbReference type="STRING" id="105696.A0A1Y2LJD0"/>
<dbReference type="EMBL" id="KZ107871">
    <property type="protein sequence ID" value="OSS43297.1"/>
    <property type="molecule type" value="Genomic_DNA"/>
</dbReference>
<dbReference type="AlphaFoldDB" id="A0A1Y2LJD0"/>
<evidence type="ECO:0000256" key="1">
    <source>
        <dbReference type="SAM" id="MobiDB-lite"/>
    </source>
</evidence>
<proteinExistence type="predicted"/>
<name>A0A1Y2LJD0_EPING</name>
<evidence type="ECO:0008006" key="4">
    <source>
        <dbReference type="Google" id="ProtNLM"/>
    </source>
</evidence>
<dbReference type="InterPro" id="IPR053137">
    <property type="entry name" value="NLR-like"/>
</dbReference>
<dbReference type="Proteomes" id="UP000193240">
    <property type="component" value="Unassembled WGS sequence"/>
</dbReference>
<evidence type="ECO:0000313" key="2">
    <source>
        <dbReference type="EMBL" id="OSS43297.1"/>
    </source>
</evidence>
<dbReference type="PANTHER" id="PTHR46082">
    <property type="entry name" value="ATP/GTP-BINDING PROTEIN-RELATED"/>
    <property type="match status" value="1"/>
</dbReference>
<evidence type="ECO:0000313" key="3">
    <source>
        <dbReference type="Proteomes" id="UP000193240"/>
    </source>
</evidence>
<dbReference type="InParanoid" id="A0A1Y2LJD0"/>
<dbReference type="SUPFAM" id="SSF48452">
    <property type="entry name" value="TPR-like"/>
    <property type="match status" value="1"/>
</dbReference>
<feature type="region of interest" description="Disordered" evidence="1">
    <location>
        <begin position="448"/>
        <end position="481"/>
    </location>
</feature>
<dbReference type="PANTHER" id="PTHR46082:SF6">
    <property type="entry name" value="AAA+ ATPASE DOMAIN-CONTAINING PROTEIN-RELATED"/>
    <property type="match status" value="1"/>
</dbReference>
<organism evidence="2 3">
    <name type="scientific">Epicoccum nigrum</name>
    <name type="common">Soil fungus</name>
    <name type="synonym">Epicoccum purpurascens</name>
    <dbReference type="NCBI Taxonomy" id="105696"/>
    <lineage>
        <taxon>Eukaryota</taxon>
        <taxon>Fungi</taxon>
        <taxon>Dikarya</taxon>
        <taxon>Ascomycota</taxon>
        <taxon>Pezizomycotina</taxon>
        <taxon>Dothideomycetes</taxon>
        <taxon>Pleosporomycetidae</taxon>
        <taxon>Pleosporales</taxon>
        <taxon>Pleosporineae</taxon>
        <taxon>Didymellaceae</taxon>
        <taxon>Epicoccum</taxon>
    </lineage>
</organism>
<protein>
    <recommendedName>
        <fullName evidence="4">Kinesin light chain</fullName>
    </recommendedName>
</protein>
<feature type="compositionally biased region" description="Polar residues" evidence="1">
    <location>
        <begin position="452"/>
        <end position="471"/>
    </location>
</feature>
<dbReference type="InterPro" id="IPR011990">
    <property type="entry name" value="TPR-like_helical_dom_sf"/>
</dbReference>
<gene>
    <name evidence="2" type="ORF">B5807_12047</name>
</gene>
<accession>A0A1Y2LJD0</accession>
<sequence>MTRLEGVQVGEMEAGQAAELFQRYAKLSCKSPGTQDEVLSIVKELGCLALAVTLAATYVGSTPRLQGNIKAYLPEYRQRRRELLRRKPVSLVHQYSESVLTTWETSYAAVASQSTEASVLMTMLSFLSFDDIYLDLFCIDAVQDGVEQAGKSSLSWRRLVSAQQPVDVYKIEECFAVLQKYSLVQWKAEQQGYAMHKLVHAWGHDRLTAEEQSTYSQAAFGLVVEAIEGCSQAPDDKLRLVPHVMGSFAALSGATDTENEISEDVIDEMEGVGGFVRDLGRWLETRAIEEYVWQARQALLGEEHPDTISAMSNLANTLGEQGQLDEAAGMMKEVLEKRRRILGEEHPDTISAMSNLAVTLGEQGQLNEAAGMMKEVLEKRRRILGEEHPDTITAMSNLATTLGQQGQLDEAGAMKKEVLEKRRRILGEEHPATIRAIHNLAITLRQQESEGHQSSWPKTTVRTSLALSQRSDVPLSPPYTSGRRRTKVLAWLSRKPRT</sequence>
<dbReference type="OMA" id="ESWSMDE"/>
<dbReference type="Pfam" id="PF13424">
    <property type="entry name" value="TPR_12"/>
    <property type="match status" value="2"/>
</dbReference>
<reference evidence="2 3" key="1">
    <citation type="journal article" date="2017" name="Genome Announc.">
        <title>Genome sequence of the saprophytic ascomycete Epicoccum nigrum ICMP 19927 strain isolated from New Zealand.</title>
        <authorList>
            <person name="Fokin M."/>
            <person name="Fleetwood D."/>
            <person name="Weir B.S."/>
            <person name="Villas-Boas S.G."/>
        </authorList>
    </citation>
    <scope>NUCLEOTIDE SEQUENCE [LARGE SCALE GENOMIC DNA]</scope>
    <source>
        <strain evidence="2 3">ICMP 19927</strain>
    </source>
</reference>
<keyword evidence="3" id="KW-1185">Reference proteome</keyword>